<dbReference type="Pfam" id="PF02801">
    <property type="entry name" value="Ketoacyl-synt_C"/>
    <property type="match status" value="1"/>
</dbReference>
<dbReference type="PANTHER" id="PTHR43775">
    <property type="entry name" value="FATTY ACID SYNTHASE"/>
    <property type="match status" value="1"/>
</dbReference>
<dbReference type="KEGG" id="pchm:VFPPC_16558"/>
<dbReference type="GO" id="GO:0006633">
    <property type="term" value="P:fatty acid biosynthetic process"/>
    <property type="evidence" value="ECO:0007669"/>
    <property type="project" value="InterPro"/>
</dbReference>
<evidence type="ECO:0000313" key="5">
    <source>
        <dbReference type="EMBL" id="OAQ61798.1"/>
    </source>
</evidence>
<dbReference type="InterPro" id="IPR016036">
    <property type="entry name" value="Malonyl_transacylase_ACP-bd"/>
</dbReference>
<dbReference type="InterPro" id="IPR014030">
    <property type="entry name" value="Ketoacyl_synth_N"/>
</dbReference>
<reference evidence="5 6" key="1">
    <citation type="journal article" date="2016" name="PLoS Pathog.">
        <title>Biosynthesis of antibiotic leucinostatins in bio-control fungus Purpureocillium lilacinum and their inhibition on phytophthora revealed by genome mining.</title>
        <authorList>
            <person name="Wang G."/>
            <person name="Liu Z."/>
            <person name="Lin R."/>
            <person name="Li E."/>
            <person name="Mao Z."/>
            <person name="Ling J."/>
            <person name="Yang Y."/>
            <person name="Yin W.B."/>
            <person name="Xie B."/>
        </authorList>
    </citation>
    <scope>NUCLEOTIDE SEQUENCE [LARGE SCALE GENOMIC DNA]</scope>
    <source>
        <strain evidence="5">170</strain>
    </source>
</reference>
<evidence type="ECO:0000313" key="6">
    <source>
        <dbReference type="Proteomes" id="UP000078397"/>
    </source>
</evidence>
<protein>
    <submittedName>
        <fullName evidence="5">Polyketide synthase</fullName>
    </submittedName>
</protein>
<dbReference type="SUPFAM" id="SSF55048">
    <property type="entry name" value="Probable ACP-binding domain of malonyl-CoA ACP transacylase"/>
    <property type="match status" value="1"/>
</dbReference>
<dbReference type="InterPro" id="IPR014043">
    <property type="entry name" value="Acyl_transferase_dom"/>
</dbReference>
<dbReference type="PROSITE" id="PS00606">
    <property type="entry name" value="KS3_1"/>
    <property type="match status" value="1"/>
</dbReference>
<comment type="caution">
    <text evidence="5">The sequence shown here is derived from an EMBL/GenBank/DDBJ whole genome shotgun (WGS) entry which is preliminary data.</text>
</comment>
<dbReference type="EMBL" id="LSBJ02000007">
    <property type="protein sequence ID" value="OAQ61798.1"/>
    <property type="molecule type" value="Genomic_DNA"/>
</dbReference>
<dbReference type="GeneID" id="28858305"/>
<organism evidence="5 6">
    <name type="scientific">Pochonia chlamydosporia 170</name>
    <dbReference type="NCBI Taxonomy" id="1380566"/>
    <lineage>
        <taxon>Eukaryota</taxon>
        <taxon>Fungi</taxon>
        <taxon>Dikarya</taxon>
        <taxon>Ascomycota</taxon>
        <taxon>Pezizomycotina</taxon>
        <taxon>Sordariomycetes</taxon>
        <taxon>Hypocreomycetidae</taxon>
        <taxon>Hypocreales</taxon>
        <taxon>Clavicipitaceae</taxon>
        <taxon>Pochonia</taxon>
    </lineage>
</organism>
<dbReference type="InterPro" id="IPR016035">
    <property type="entry name" value="Acyl_Trfase/lysoPLipase"/>
</dbReference>
<dbReference type="PROSITE" id="PS52004">
    <property type="entry name" value="KS3_2"/>
    <property type="match status" value="1"/>
</dbReference>
<dbReference type="SMART" id="SM00825">
    <property type="entry name" value="PKS_KS"/>
    <property type="match status" value="1"/>
</dbReference>
<dbReference type="InterPro" id="IPR001227">
    <property type="entry name" value="Ac_transferase_dom_sf"/>
</dbReference>
<proteinExistence type="predicted"/>
<accession>A0A179F8P7</accession>
<evidence type="ECO:0000256" key="1">
    <source>
        <dbReference type="ARBA" id="ARBA00022450"/>
    </source>
</evidence>
<evidence type="ECO:0000259" key="4">
    <source>
        <dbReference type="PROSITE" id="PS52004"/>
    </source>
</evidence>
<dbReference type="GO" id="GO:0004315">
    <property type="term" value="F:3-oxoacyl-[acyl-carrier-protein] synthase activity"/>
    <property type="evidence" value="ECO:0007669"/>
    <property type="project" value="InterPro"/>
</dbReference>
<dbReference type="GO" id="GO:0004312">
    <property type="term" value="F:fatty acid synthase activity"/>
    <property type="evidence" value="ECO:0007669"/>
    <property type="project" value="TreeGrafter"/>
</dbReference>
<dbReference type="InterPro" id="IPR018201">
    <property type="entry name" value="Ketoacyl_synth_AS"/>
</dbReference>
<keyword evidence="1" id="KW-0596">Phosphopantetheine</keyword>
<dbReference type="GO" id="GO:0044550">
    <property type="term" value="P:secondary metabolite biosynthetic process"/>
    <property type="evidence" value="ECO:0007669"/>
    <property type="project" value="TreeGrafter"/>
</dbReference>
<dbReference type="OrthoDB" id="329835at2759"/>
<feature type="domain" description="Ketosynthase family 3 (KS3)" evidence="4">
    <location>
        <begin position="1"/>
        <end position="300"/>
    </location>
</feature>
<gene>
    <name evidence="5" type="ORF">VFPPC_16558</name>
</gene>
<dbReference type="SMART" id="SM00827">
    <property type="entry name" value="PKS_AT"/>
    <property type="match status" value="1"/>
</dbReference>
<name>A0A179F8P7_METCM</name>
<keyword evidence="6" id="KW-1185">Reference proteome</keyword>
<dbReference type="CDD" id="cd00833">
    <property type="entry name" value="PKS"/>
    <property type="match status" value="1"/>
</dbReference>
<dbReference type="InterPro" id="IPR014031">
    <property type="entry name" value="Ketoacyl_synth_C"/>
</dbReference>
<dbReference type="InterPro" id="IPR016039">
    <property type="entry name" value="Thiolase-like"/>
</dbReference>
<dbReference type="SUPFAM" id="SSF53901">
    <property type="entry name" value="Thiolase-like"/>
    <property type="match status" value="2"/>
</dbReference>
<sequence>MAFKEPAFRHALAATGVDPGILSNRISHVFNLRGPSAVINTACSSSLYAIHNACTALRNQECSAAVVGGVNLVLTIDQHMNTAKLGVLSKTSTSHTFDASADGYGRAEGVGAVYLKRLRGAIRDGDAIRGVLRSSATNYNGKIAGAGITTPNIEGQEAVVRNAYLRGGNLDVRLTGLFECHGTGTVLGDPLEVEAISKAMNKNRRDDDDPLILGAVKPSIGHGEAVSGLSALIKAVLAVERGIIPPTRGVMNPTPVIKWDAWRVSVSHDPQFFPSKLPIKRVSVNAFGYGGTNAHVIVESADSILTLPQTYKYRHMNRSAKSIQMQTKAERSRPYLLAFSAHDSATLRRNIQALGGVVRDYDLLDVAYTLANRRTRFNSRGVVVASSETAESEFSQTLQTFDFLESKFTSKKPTLGFVFTGQGAQWARMGAELLAYYPSFAHTIRFLDTTLGLLPDGPLWTIEELLLESAETSHVNEAEFAQPLCTAVQVALVKLLQGWNVRPRVCIGHSSGEIAAAFTSGLISSADAIVAAYYRGKVMRDVGVKGAMLAVGLGAEDVAPYLKDLHERATIACHNSPSSVTLSGDSEAIEEIRLQLDAEQRFARVLKTNGKAYHSSHMAAVSTKYEELMKQARGKYETFEFDVPGHAFMVSSVHNTVLPASTRLDEKYWSKNLLSPVLFNQAMQTVATSTKFSDVDLFIEIGPHPALSGPIRQIKAACQLGKLNYLPSLVRNRDSAASLLKLAGELFLRNHDIDMRRVAGIEEMTGSGQVVLKTGCFITDLPTYQWDKTKEYLAESRMSKEH</sequence>
<dbReference type="Pfam" id="PF16197">
    <property type="entry name" value="KAsynt_C_assoc"/>
    <property type="match status" value="1"/>
</dbReference>
<keyword evidence="3" id="KW-0808">Transferase</keyword>
<dbReference type="PANTHER" id="PTHR43775:SF50">
    <property type="entry name" value="HIGHLY REDUCING POLYKETIDE SYNTHASE SRDA"/>
    <property type="match status" value="1"/>
</dbReference>
<dbReference type="InterPro" id="IPR032821">
    <property type="entry name" value="PKS_assoc"/>
</dbReference>
<dbReference type="SUPFAM" id="SSF52151">
    <property type="entry name" value="FabD/lysophospholipase-like"/>
    <property type="match status" value="1"/>
</dbReference>
<dbReference type="STRING" id="1380566.A0A179F8P7"/>
<keyword evidence="2" id="KW-0597">Phosphoprotein</keyword>
<dbReference type="RefSeq" id="XP_018139502.1">
    <property type="nucleotide sequence ID" value="XM_018294311.1"/>
</dbReference>
<evidence type="ECO:0000256" key="2">
    <source>
        <dbReference type="ARBA" id="ARBA00022553"/>
    </source>
</evidence>
<dbReference type="Gene3D" id="3.40.47.10">
    <property type="match status" value="1"/>
</dbReference>
<dbReference type="AlphaFoldDB" id="A0A179F8P7"/>
<dbReference type="InterPro" id="IPR050091">
    <property type="entry name" value="PKS_NRPS_Biosynth_Enz"/>
</dbReference>
<dbReference type="Pfam" id="PF00698">
    <property type="entry name" value="Acyl_transf_1"/>
    <property type="match status" value="1"/>
</dbReference>
<dbReference type="Pfam" id="PF00109">
    <property type="entry name" value="ketoacyl-synt"/>
    <property type="match status" value="1"/>
</dbReference>
<dbReference type="Gene3D" id="3.30.70.3290">
    <property type="match status" value="1"/>
</dbReference>
<dbReference type="Gene3D" id="3.40.366.10">
    <property type="entry name" value="Malonyl-Coenzyme A Acyl Carrier Protein, domain 2"/>
    <property type="match status" value="1"/>
</dbReference>
<dbReference type="InterPro" id="IPR020841">
    <property type="entry name" value="PKS_Beta-ketoAc_synthase_dom"/>
</dbReference>
<evidence type="ECO:0000256" key="3">
    <source>
        <dbReference type="ARBA" id="ARBA00022679"/>
    </source>
</evidence>
<dbReference type="Proteomes" id="UP000078397">
    <property type="component" value="Unassembled WGS sequence"/>
</dbReference>